<accession>A0AAN6QQG6</accession>
<feature type="domain" description="GST N-terminal" evidence="1">
    <location>
        <begin position="10"/>
        <end position="113"/>
    </location>
</feature>
<dbReference type="CDD" id="cd03192">
    <property type="entry name" value="GST_C_Sigma_like"/>
    <property type="match status" value="1"/>
</dbReference>
<feature type="domain" description="GST C-terminal" evidence="2">
    <location>
        <begin position="117"/>
        <end position="259"/>
    </location>
</feature>
<dbReference type="Gene3D" id="1.20.1050.10">
    <property type="match status" value="1"/>
</dbReference>
<dbReference type="EMBL" id="JAUJLE010000122">
    <property type="protein sequence ID" value="KAK0979522.1"/>
    <property type="molecule type" value="Genomic_DNA"/>
</dbReference>
<evidence type="ECO:0000313" key="4">
    <source>
        <dbReference type="Proteomes" id="UP001175353"/>
    </source>
</evidence>
<dbReference type="InterPro" id="IPR010987">
    <property type="entry name" value="Glutathione-S-Trfase_C-like"/>
</dbReference>
<protein>
    <recommendedName>
        <fullName evidence="5">Glutathione S-transferase</fullName>
    </recommendedName>
</protein>
<dbReference type="PANTHER" id="PTHR11571">
    <property type="entry name" value="GLUTATHIONE S-TRANSFERASE"/>
    <property type="match status" value="1"/>
</dbReference>
<evidence type="ECO:0000313" key="3">
    <source>
        <dbReference type="EMBL" id="KAK0979522.1"/>
    </source>
</evidence>
<dbReference type="GO" id="GO:0004364">
    <property type="term" value="F:glutathione transferase activity"/>
    <property type="evidence" value="ECO:0007669"/>
    <property type="project" value="TreeGrafter"/>
</dbReference>
<dbReference type="InterPro" id="IPR050213">
    <property type="entry name" value="GST_superfamily"/>
</dbReference>
<dbReference type="InterPro" id="IPR036249">
    <property type="entry name" value="Thioredoxin-like_sf"/>
</dbReference>
<dbReference type="SUPFAM" id="SSF47616">
    <property type="entry name" value="GST C-terminal domain-like"/>
    <property type="match status" value="1"/>
</dbReference>
<dbReference type="PANTHER" id="PTHR11571:SF263">
    <property type="entry name" value="GLUTATHIONE S-TRANSFERASE"/>
    <property type="match status" value="1"/>
</dbReference>
<dbReference type="PROSITE" id="PS50404">
    <property type="entry name" value="GST_NTER"/>
    <property type="match status" value="1"/>
</dbReference>
<evidence type="ECO:0008006" key="5">
    <source>
        <dbReference type="Google" id="ProtNLM"/>
    </source>
</evidence>
<organism evidence="3 4">
    <name type="scientific">Friedmanniomyces endolithicus</name>
    <dbReference type="NCBI Taxonomy" id="329885"/>
    <lineage>
        <taxon>Eukaryota</taxon>
        <taxon>Fungi</taxon>
        <taxon>Dikarya</taxon>
        <taxon>Ascomycota</taxon>
        <taxon>Pezizomycotina</taxon>
        <taxon>Dothideomycetes</taxon>
        <taxon>Dothideomycetidae</taxon>
        <taxon>Mycosphaerellales</taxon>
        <taxon>Teratosphaeriaceae</taxon>
        <taxon>Friedmanniomyces</taxon>
    </lineage>
</organism>
<comment type="caution">
    <text evidence="3">The sequence shown here is derived from an EMBL/GenBank/DDBJ whole genome shotgun (WGS) entry which is preliminary data.</text>
</comment>
<name>A0AAN6QQG6_9PEZI</name>
<dbReference type="GO" id="GO:0006749">
    <property type="term" value="P:glutathione metabolic process"/>
    <property type="evidence" value="ECO:0007669"/>
    <property type="project" value="TreeGrafter"/>
</dbReference>
<dbReference type="Proteomes" id="UP001175353">
    <property type="component" value="Unassembled WGS sequence"/>
</dbReference>
<sequence>MSQPSSATLPHYELLYHPGNPGRGEFIRLALEAAQVPYTDVSNSSKEGYALVQQTCMSPQNLSSSDGNPPVFAPPALRIPGGGGQSEGGGRALVIAQTPNILWYLGEKLEVLAPGGGEAGRYHVQQVVLTALDLNNEVHDTHHPVAVGKYYEEQREEALKKAQDVRETRIPKYLSYFDRVRQHNERDGGGKGTYLVGSKLSTADTTVWQVLDGLMFAFPKEMEARKKEFPELLGTFYGNVKEEGGLKEYLSSKRRLPYSMGVFRYYKELDRQ</sequence>
<reference evidence="3" key="1">
    <citation type="submission" date="2023-06" db="EMBL/GenBank/DDBJ databases">
        <title>Black Yeasts Isolated from many extreme environments.</title>
        <authorList>
            <person name="Coleine C."/>
            <person name="Stajich J.E."/>
            <person name="Selbmann L."/>
        </authorList>
    </citation>
    <scope>NUCLEOTIDE SEQUENCE</scope>
    <source>
        <strain evidence="3">CCFEE 5200</strain>
    </source>
</reference>
<dbReference type="Gene3D" id="3.40.30.10">
    <property type="entry name" value="Glutaredoxin"/>
    <property type="match status" value="1"/>
</dbReference>
<gene>
    <name evidence="3" type="ORF">LTR91_012619</name>
</gene>
<proteinExistence type="predicted"/>
<dbReference type="InterPro" id="IPR004045">
    <property type="entry name" value="Glutathione_S-Trfase_N"/>
</dbReference>
<dbReference type="Pfam" id="PF14497">
    <property type="entry name" value="GST_C_3"/>
    <property type="match status" value="1"/>
</dbReference>
<dbReference type="SUPFAM" id="SSF52833">
    <property type="entry name" value="Thioredoxin-like"/>
    <property type="match status" value="1"/>
</dbReference>
<evidence type="ECO:0000259" key="1">
    <source>
        <dbReference type="PROSITE" id="PS50404"/>
    </source>
</evidence>
<evidence type="ECO:0000259" key="2">
    <source>
        <dbReference type="PROSITE" id="PS50405"/>
    </source>
</evidence>
<dbReference type="FunFam" id="1.20.1050.10:FF:000051">
    <property type="entry name" value="Glutathione S-transferase"/>
    <property type="match status" value="1"/>
</dbReference>
<dbReference type="AlphaFoldDB" id="A0AAN6QQG6"/>
<keyword evidence="4" id="KW-1185">Reference proteome</keyword>
<dbReference type="InterPro" id="IPR036282">
    <property type="entry name" value="Glutathione-S-Trfase_C_sf"/>
</dbReference>
<dbReference type="InterPro" id="IPR004046">
    <property type="entry name" value="GST_C"/>
</dbReference>
<dbReference type="PROSITE" id="PS50405">
    <property type="entry name" value="GST_CTER"/>
    <property type="match status" value="1"/>
</dbReference>